<keyword evidence="4" id="KW-1185">Reference proteome</keyword>
<dbReference type="EMBL" id="WSTA01000061">
    <property type="protein sequence ID" value="MWB99441.1"/>
    <property type="molecule type" value="Genomic_DNA"/>
</dbReference>
<evidence type="ECO:0000259" key="1">
    <source>
        <dbReference type="Pfam" id="PF14231"/>
    </source>
</evidence>
<dbReference type="Gene3D" id="3.90.180.10">
    <property type="entry name" value="Medium-chain alcohol dehydrogenases, catalytic domain"/>
    <property type="match status" value="1"/>
</dbReference>
<feature type="domain" description="DUF4334" evidence="2">
    <location>
        <begin position="231"/>
        <end position="289"/>
    </location>
</feature>
<organism evidence="3 4">
    <name type="scientific">Agromyces seonyuensis</name>
    <dbReference type="NCBI Taxonomy" id="2662446"/>
    <lineage>
        <taxon>Bacteria</taxon>
        <taxon>Bacillati</taxon>
        <taxon>Actinomycetota</taxon>
        <taxon>Actinomycetes</taxon>
        <taxon>Micrococcales</taxon>
        <taxon>Microbacteriaceae</taxon>
        <taxon>Agromyces</taxon>
    </lineage>
</organism>
<reference evidence="3 4" key="1">
    <citation type="submission" date="2019-12" db="EMBL/GenBank/DDBJ databases">
        <authorList>
            <person name="Kim Y.S."/>
        </authorList>
    </citation>
    <scope>NUCLEOTIDE SEQUENCE [LARGE SCALE GENOMIC DNA]</scope>
    <source>
        <strain evidence="3 4">MMS17-SY077</strain>
    </source>
</reference>
<gene>
    <name evidence="3" type="ORF">GB864_12895</name>
</gene>
<dbReference type="Gene3D" id="3.40.50.720">
    <property type="entry name" value="NAD(P)-binding Rossmann-like Domain"/>
    <property type="match status" value="1"/>
</dbReference>
<comment type="caution">
    <text evidence="3">The sequence shown here is derived from an EMBL/GenBank/DDBJ whole genome shotgun (WGS) entry which is preliminary data.</text>
</comment>
<dbReference type="InterPro" id="IPR025568">
    <property type="entry name" value="DUF4334"/>
</dbReference>
<dbReference type="Pfam" id="PF14232">
    <property type="entry name" value="DUF4334"/>
    <property type="match status" value="1"/>
</dbReference>
<evidence type="ECO:0000259" key="2">
    <source>
        <dbReference type="Pfam" id="PF14232"/>
    </source>
</evidence>
<evidence type="ECO:0000313" key="4">
    <source>
        <dbReference type="Proteomes" id="UP000438182"/>
    </source>
</evidence>
<evidence type="ECO:0000313" key="3">
    <source>
        <dbReference type="EMBL" id="MWB99441.1"/>
    </source>
</evidence>
<dbReference type="Pfam" id="PF14231">
    <property type="entry name" value="GXWXG"/>
    <property type="match status" value="1"/>
</dbReference>
<dbReference type="SUPFAM" id="SSF51735">
    <property type="entry name" value="NAD(P)-binding Rossmann-fold domains"/>
    <property type="match status" value="1"/>
</dbReference>
<dbReference type="Gene3D" id="2.40.128.580">
    <property type="entry name" value="GXWXG domain"/>
    <property type="match status" value="1"/>
</dbReference>
<dbReference type="InterPro" id="IPR036291">
    <property type="entry name" value="NAD(P)-bd_dom_sf"/>
</dbReference>
<feature type="domain" description="GXWXG" evidence="1">
    <location>
        <begin position="162"/>
        <end position="220"/>
    </location>
</feature>
<dbReference type="InterPro" id="IPR025951">
    <property type="entry name" value="GXWXG_dom"/>
</dbReference>
<dbReference type="RefSeq" id="WP_160425686.1">
    <property type="nucleotide sequence ID" value="NZ_WSTA01000061.1"/>
</dbReference>
<feature type="non-terminal residue" evidence="3">
    <location>
        <position position="1"/>
    </location>
</feature>
<dbReference type="AlphaFoldDB" id="A0A6I4NZ52"/>
<name>A0A6I4NZ52_9MICO</name>
<protein>
    <submittedName>
        <fullName evidence="3">DUF4334 domain-containing protein</fullName>
    </submittedName>
</protein>
<sequence>GATEAHAPERLAAALADGAPIARALDTVGAEATIDQALAALAPRGIAATVALKPGANRIPISQSRLLWGRTLTGVIEGDADVARDIPLLASLWRSGLLPLERLIEPYPFEAVGEAIEDARSGRVVKPVLLLDDDGVLAPPAAPGDLVEALRDGQVAEADLPALWRALPIVDAAELRGLWRGTGLSTGHRTHRLLERSGWFGKRFVADDDVQPIIVERPDGTLEADAGLAGGGASLRLAEHDGLVTAAMAYDTRPVVDLFVRAGPDALLGVMTGRGTLDAGRRYYFLLERVAEPDARA</sequence>
<dbReference type="Proteomes" id="UP000438182">
    <property type="component" value="Unassembled WGS sequence"/>
</dbReference>
<proteinExistence type="predicted"/>
<accession>A0A6I4NZ52</accession>